<evidence type="ECO:0000313" key="2">
    <source>
        <dbReference type="EMBL" id="MCC2130659.1"/>
    </source>
</evidence>
<dbReference type="RefSeq" id="WP_302929814.1">
    <property type="nucleotide sequence ID" value="NZ_JAJEPW010000062.1"/>
</dbReference>
<evidence type="ECO:0000256" key="1">
    <source>
        <dbReference type="SAM" id="MobiDB-lite"/>
    </source>
</evidence>
<keyword evidence="3" id="KW-1185">Reference proteome</keyword>
<reference evidence="2" key="1">
    <citation type="submission" date="2021-10" db="EMBL/GenBank/DDBJ databases">
        <title>Anaerobic single-cell dispensing facilitates the cultivation of human gut bacteria.</title>
        <authorList>
            <person name="Afrizal A."/>
        </authorList>
    </citation>
    <scope>NUCLEOTIDE SEQUENCE</scope>
    <source>
        <strain evidence="2">CLA-AA-H272</strain>
    </source>
</reference>
<proteinExistence type="predicted"/>
<dbReference type="Proteomes" id="UP001199319">
    <property type="component" value="Unassembled WGS sequence"/>
</dbReference>
<sequence length="97" mass="10810">MIWVIIIASVGGLLLLAIARALHEDPPPSGNASSADYLEAMQKKQKEQNEQKEQETLARKRAEQRSLEDKYANSPLTREIIQTIRGGSNNLPEEIVV</sequence>
<organism evidence="2 3">
    <name type="scientific">Brotocaccenecus cirricatena</name>
    <dbReference type="NCBI Taxonomy" id="3064195"/>
    <lineage>
        <taxon>Bacteria</taxon>
        <taxon>Bacillati</taxon>
        <taxon>Bacillota</taxon>
        <taxon>Clostridia</taxon>
        <taxon>Eubacteriales</taxon>
        <taxon>Oscillospiraceae</taxon>
        <taxon>Brotocaccenecus</taxon>
    </lineage>
</organism>
<dbReference type="EMBL" id="JAJEPW010000062">
    <property type="protein sequence ID" value="MCC2130659.1"/>
    <property type="molecule type" value="Genomic_DNA"/>
</dbReference>
<dbReference type="AlphaFoldDB" id="A0AAE3AEB1"/>
<accession>A0AAE3AEB1</accession>
<comment type="caution">
    <text evidence="2">The sequence shown here is derived from an EMBL/GenBank/DDBJ whole genome shotgun (WGS) entry which is preliminary data.</text>
</comment>
<evidence type="ECO:0000313" key="3">
    <source>
        <dbReference type="Proteomes" id="UP001199319"/>
    </source>
</evidence>
<protein>
    <submittedName>
        <fullName evidence="2">Uncharacterized protein</fullName>
    </submittedName>
</protein>
<feature type="compositionally biased region" description="Basic and acidic residues" evidence="1">
    <location>
        <begin position="41"/>
        <end position="71"/>
    </location>
</feature>
<gene>
    <name evidence="2" type="ORF">LKD37_14275</name>
</gene>
<feature type="non-terminal residue" evidence="2">
    <location>
        <position position="97"/>
    </location>
</feature>
<name>A0AAE3AEB1_9FIRM</name>
<feature type="region of interest" description="Disordered" evidence="1">
    <location>
        <begin position="25"/>
        <end position="71"/>
    </location>
</feature>